<evidence type="ECO:0000256" key="1">
    <source>
        <dbReference type="ARBA" id="ARBA00004123"/>
    </source>
</evidence>
<feature type="region of interest" description="Disordered" evidence="8">
    <location>
        <begin position="667"/>
        <end position="690"/>
    </location>
</feature>
<dbReference type="Pfam" id="PF25780">
    <property type="entry name" value="TPR_IPO5"/>
    <property type="match status" value="1"/>
</dbReference>
<dbReference type="InterPro" id="IPR016024">
    <property type="entry name" value="ARM-type_fold"/>
</dbReference>
<dbReference type="GO" id="GO:0005737">
    <property type="term" value="C:cytoplasm"/>
    <property type="evidence" value="ECO:0007669"/>
    <property type="project" value="UniProtKB-SubCell"/>
</dbReference>
<name>A0A8S2CPQ8_9BILA</name>
<dbReference type="GO" id="GO:0031267">
    <property type="term" value="F:small GTPase binding"/>
    <property type="evidence" value="ECO:0007669"/>
    <property type="project" value="InterPro"/>
</dbReference>
<accession>A0A8S2CPQ8</accession>
<dbReference type="Gene3D" id="1.25.10.10">
    <property type="entry name" value="Leucine-rich Repeat Variant"/>
    <property type="match status" value="1"/>
</dbReference>
<keyword evidence="4" id="KW-0963">Cytoplasm</keyword>
<evidence type="ECO:0000313" key="10">
    <source>
        <dbReference type="EMBL" id="CAF0737183.1"/>
    </source>
</evidence>
<evidence type="ECO:0000256" key="6">
    <source>
        <dbReference type="ARBA" id="ARBA00022927"/>
    </source>
</evidence>
<dbReference type="PROSITE" id="PS50166">
    <property type="entry name" value="IMPORTIN_B_NT"/>
    <property type="match status" value="1"/>
</dbReference>
<feature type="compositionally biased region" description="Low complexity" evidence="8">
    <location>
        <begin position="667"/>
        <end position="676"/>
    </location>
</feature>
<evidence type="ECO:0000256" key="4">
    <source>
        <dbReference type="ARBA" id="ARBA00022490"/>
    </source>
</evidence>
<dbReference type="EMBL" id="CAJNOK010000211">
    <property type="protein sequence ID" value="CAF0737183.1"/>
    <property type="molecule type" value="Genomic_DNA"/>
</dbReference>
<organism evidence="10 12">
    <name type="scientific">Didymodactylos carnosus</name>
    <dbReference type="NCBI Taxonomy" id="1234261"/>
    <lineage>
        <taxon>Eukaryota</taxon>
        <taxon>Metazoa</taxon>
        <taxon>Spiralia</taxon>
        <taxon>Gnathifera</taxon>
        <taxon>Rotifera</taxon>
        <taxon>Eurotatoria</taxon>
        <taxon>Bdelloidea</taxon>
        <taxon>Philodinida</taxon>
        <taxon>Philodinidae</taxon>
        <taxon>Didymodactylos</taxon>
    </lineage>
</organism>
<protein>
    <recommendedName>
        <fullName evidence="9">Importin N-terminal domain-containing protein</fullName>
    </recommendedName>
</protein>
<dbReference type="Pfam" id="PF03810">
    <property type="entry name" value="IBN_N"/>
    <property type="match status" value="1"/>
</dbReference>
<dbReference type="PANTHER" id="PTHR10527">
    <property type="entry name" value="IMPORTIN BETA"/>
    <property type="match status" value="1"/>
</dbReference>
<dbReference type="SUPFAM" id="SSF48371">
    <property type="entry name" value="ARM repeat"/>
    <property type="match status" value="2"/>
</dbReference>
<evidence type="ECO:0000256" key="8">
    <source>
        <dbReference type="SAM" id="MobiDB-lite"/>
    </source>
</evidence>
<keyword evidence="3" id="KW-0813">Transport</keyword>
<dbReference type="InterPro" id="IPR011989">
    <property type="entry name" value="ARM-like"/>
</dbReference>
<keyword evidence="6" id="KW-0653">Protein transport</keyword>
<dbReference type="AlphaFoldDB" id="A0A8S2CPQ8"/>
<comment type="subcellular location">
    <subcellularLocation>
        <location evidence="2">Cytoplasm</location>
    </subcellularLocation>
    <subcellularLocation>
        <location evidence="1">Nucleus</location>
    </subcellularLocation>
</comment>
<dbReference type="GO" id="GO:0006606">
    <property type="term" value="P:protein import into nucleus"/>
    <property type="evidence" value="ECO:0007669"/>
    <property type="project" value="InterPro"/>
</dbReference>
<dbReference type="InterPro" id="IPR057672">
    <property type="entry name" value="TPR_IPO4/5"/>
</dbReference>
<sequence length="1114" mass="126528">MNRQQHEQQQQQQQRLNSLLEQLTLPDTDKIKHATKELQSLSLTNEFLLNLFHILRSEHNEQIRILASTLLRRKLKSSLSTVSLEIRQTLKQLLLEHVQHEQNERIKKSLFELIGTIAEEDLNVKKKKKHTQTSKWDELLQLAGTLVQSSDIKQVELGLCLFATLALFCGEFLCQHWPGVFNLVTNMLKNRSSTVICEQSLIILTNLVKHLHQKQHVQTVIDLVPVATDTIQYLFTTLKKENATNLFDLYEALLDCELPVIGPHLINIMNLCLQIAGSNDVLESVRYNSLHLLAEICRQKKKTLLKHEHLFAPIINTLLKIMCSTQMDSLTEYNNIDEQDDNEPVVVSGANHVLEAMSYNLPADKFVPIVISQVEPMLKSSEPNERKSAYYVLSGIIDGCCDYINNNYLEPYMTALKVGLEDVSQEVSSAALLALGETFSVMEGEITKHCQTLLPILMKLMLKQENIDKHNLKVIRIYYAVEELVGILDEEHETSLVELMQVLFHVYSITKNQKIKELVLSVYPSIGVVFKQKFVPYFDVVLQQLIPNLNQKPTDETMSMFSASLNTLASLCRSVGTDHCKALIFQALDFSLNLFHEIDEPEFRAAVFSLCGAASHLLKSDLNSAYVSKIIKFLLESIKSTEWIEDSSKTEKRQLEWDVELEEVDIDNGTTNGVGDSDNDDDDDDDDDERLSVENVAVEEKASAIEALGDLAENCPIAFWPYLNESCQEVKSMIDFPNIHCSQNAMMAIGQIICSVHKMILSHDEKKILEDKLDELLNEYIPCLCITVDTTRSRTLAQVALDTIKTIFEELKAYMLKHEGLLEKAARCTQNVLSYKTTCQKEDNDEDESDGKNDAEYDAMLIETGGDLLPAITAIACQGKLPFFPQYLATVIPKLQRRLKQHSAVSERSFVIGVLAETVQNMTEDVVRPYIQSLYHMFYEYLPDQDSEVRTNSVFGMGVLCLTAKQQLFPQYETILNRLSSLLINEKNLRAIDNICSCLCRMMLVSTSHVPLNAVLPVLFQYLPIREDYAEVGSIFLCLTLLYQQHFNQIELYLPKSIEMAANVIDDSRLNSDTVQVVREYLRAIHLSHTAAFVQVVNHLDENLKGKLSKHLSV</sequence>
<comment type="caution">
    <text evidence="10">The sequence shown here is derived from an EMBL/GenBank/DDBJ whole genome shotgun (WGS) entry which is preliminary data.</text>
</comment>
<proteinExistence type="predicted"/>
<keyword evidence="7" id="KW-0539">Nucleus</keyword>
<evidence type="ECO:0000256" key="2">
    <source>
        <dbReference type="ARBA" id="ARBA00004496"/>
    </source>
</evidence>
<evidence type="ECO:0000313" key="11">
    <source>
        <dbReference type="EMBL" id="CAF3514003.1"/>
    </source>
</evidence>
<feature type="domain" description="Importin N-terminal" evidence="9">
    <location>
        <begin position="34"/>
        <end position="116"/>
    </location>
</feature>
<evidence type="ECO:0000313" key="12">
    <source>
        <dbReference type="Proteomes" id="UP000677228"/>
    </source>
</evidence>
<reference evidence="10" key="1">
    <citation type="submission" date="2021-02" db="EMBL/GenBank/DDBJ databases">
        <authorList>
            <person name="Nowell W R."/>
        </authorList>
    </citation>
    <scope>NUCLEOTIDE SEQUENCE</scope>
</reference>
<dbReference type="InterPro" id="IPR001494">
    <property type="entry name" value="Importin-beta_N"/>
</dbReference>
<gene>
    <name evidence="10" type="ORF">OVA965_LOCUS1211</name>
    <name evidence="11" type="ORF">TMI583_LOCUS1212</name>
</gene>
<dbReference type="Proteomes" id="UP000682733">
    <property type="component" value="Unassembled WGS sequence"/>
</dbReference>
<dbReference type="SMART" id="SM00913">
    <property type="entry name" value="IBN_N"/>
    <property type="match status" value="1"/>
</dbReference>
<evidence type="ECO:0000256" key="7">
    <source>
        <dbReference type="ARBA" id="ARBA00023242"/>
    </source>
</evidence>
<evidence type="ECO:0000256" key="5">
    <source>
        <dbReference type="ARBA" id="ARBA00022737"/>
    </source>
</evidence>
<feature type="compositionally biased region" description="Acidic residues" evidence="8">
    <location>
        <begin position="677"/>
        <end position="689"/>
    </location>
</feature>
<dbReference type="EMBL" id="CAJOBA010000211">
    <property type="protein sequence ID" value="CAF3514003.1"/>
    <property type="molecule type" value="Genomic_DNA"/>
</dbReference>
<dbReference type="Proteomes" id="UP000677228">
    <property type="component" value="Unassembled WGS sequence"/>
</dbReference>
<keyword evidence="5" id="KW-0677">Repeat</keyword>
<dbReference type="InterPro" id="IPR040122">
    <property type="entry name" value="Importin_beta"/>
</dbReference>
<evidence type="ECO:0000259" key="9">
    <source>
        <dbReference type="PROSITE" id="PS50166"/>
    </source>
</evidence>
<evidence type="ECO:0000256" key="3">
    <source>
        <dbReference type="ARBA" id="ARBA00022448"/>
    </source>
</evidence>